<accession>X1NMU9</accession>
<organism evidence="2">
    <name type="scientific">marine sediment metagenome</name>
    <dbReference type="NCBI Taxonomy" id="412755"/>
    <lineage>
        <taxon>unclassified sequences</taxon>
        <taxon>metagenomes</taxon>
        <taxon>ecological metagenomes</taxon>
    </lineage>
</organism>
<keyword evidence="1" id="KW-0812">Transmembrane</keyword>
<dbReference type="AlphaFoldDB" id="X1NMU9"/>
<sequence>MGFEKFYNKNYKKLLIIPALILLISLIYIVFFYIQTGDLINKDVSLTGGTTITLFSDTSASELQSALSEKFEDFSIRTITDNTGNQIKIVITVPEEQREGAK</sequence>
<reference evidence="2" key="1">
    <citation type="journal article" date="2014" name="Front. Microbiol.">
        <title>High frequency of phylogenetically diverse reductive dehalogenase-homologous genes in deep subseafloor sedimentary metagenomes.</title>
        <authorList>
            <person name="Kawai M."/>
            <person name="Futagami T."/>
            <person name="Toyoda A."/>
            <person name="Takaki Y."/>
            <person name="Nishi S."/>
            <person name="Hori S."/>
            <person name="Arai W."/>
            <person name="Tsubouchi T."/>
            <person name="Morono Y."/>
            <person name="Uchiyama I."/>
            <person name="Ito T."/>
            <person name="Fujiyama A."/>
            <person name="Inagaki F."/>
            <person name="Takami H."/>
        </authorList>
    </citation>
    <scope>NUCLEOTIDE SEQUENCE</scope>
    <source>
        <strain evidence="2">Expedition CK06-06</strain>
    </source>
</reference>
<evidence type="ECO:0000256" key="1">
    <source>
        <dbReference type="SAM" id="Phobius"/>
    </source>
</evidence>
<evidence type="ECO:0000313" key="2">
    <source>
        <dbReference type="EMBL" id="GAI44938.1"/>
    </source>
</evidence>
<keyword evidence="1" id="KW-0472">Membrane</keyword>
<feature type="transmembrane region" description="Helical" evidence="1">
    <location>
        <begin position="14"/>
        <end position="34"/>
    </location>
</feature>
<protein>
    <recommendedName>
        <fullName evidence="3">Protein translocase subunit SecF</fullName>
    </recommendedName>
</protein>
<evidence type="ECO:0008006" key="3">
    <source>
        <dbReference type="Google" id="ProtNLM"/>
    </source>
</evidence>
<name>X1NMU9_9ZZZZ</name>
<gene>
    <name evidence="2" type="ORF">S06H3_45129</name>
</gene>
<feature type="non-terminal residue" evidence="2">
    <location>
        <position position="102"/>
    </location>
</feature>
<proteinExistence type="predicted"/>
<keyword evidence="1" id="KW-1133">Transmembrane helix</keyword>
<comment type="caution">
    <text evidence="2">The sequence shown here is derived from an EMBL/GenBank/DDBJ whole genome shotgun (WGS) entry which is preliminary data.</text>
</comment>
<dbReference type="EMBL" id="BARV01028143">
    <property type="protein sequence ID" value="GAI44938.1"/>
    <property type="molecule type" value="Genomic_DNA"/>
</dbReference>